<feature type="compositionally biased region" description="Basic and acidic residues" evidence="6">
    <location>
        <begin position="868"/>
        <end position="886"/>
    </location>
</feature>
<feature type="compositionally biased region" description="Polar residues" evidence="6">
    <location>
        <begin position="694"/>
        <end position="704"/>
    </location>
</feature>
<feature type="compositionally biased region" description="Basic residues" evidence="6">
    <location>
        <begin position="1070"/>
        <end position="1080"/>
    </location>
</feature>
<dbReference type="InterPro" id="IPR019786">
    <property type="entry name" value="Zinc_finger_PHD-type_CS"/>
</dbReference>
<feature type="compositionally biased region" description="Basic and acidic residues" evidence="6">
    <location>
        <begin position="663"/>
        <end position="678"/>
    </location>
</feature>
<feature type="compositionally biased region" description="Basic and acidic residues" evidence="6">
    <location>
        <begin position="234"/>
        <end position="248"/>
    </location>
</feature>
<keyword evidence="2" id="KW-0479">Metal-binding</keyword>
<evidence type="ECO:0000256" key="5">
    <source>
        <dbReference type="ARBA" id="ARBA00023242"/>
    </source>
</evidence>
<feature type="compositionally biased region" description="Low complexity" evidence="6">
    <location>
        <begin position="613"/>
        <end position="625"/>
    </location>
</feature>
<evidence type="ECO:0000259" key="7">
    <source>
        <dbReference type="SMART" id="SM00249"/>
    </source>
</evidence>
<feature type="region of interest" description="Disordered" evidence="6">
    <location>
        <begin position="92"/>
        <end position="111"/>
    </location>
</feature>
<dbReference type="Gene3D" id="3.30.40.10">
    <property type="entry name" value="Zinc/RING finger domain, C3HC4 (zinc finger)"/>
    <property type="match status" value="1"/>
</dbReference>
<feature type="compositionally biased region" description="Polar residues" evidence="6">
    <location>
        <begin position="1130"/>
        <end position="1139"/>
    </location>
</feature>
<comment type="subcellular location">
    <subcellularLocation>
        <location evidence="1">Nucleus</location>
    </subcellularLocation>
</comment>
<dbReference type="Proteomes" id="UP001367508">
    <property type="component" value="Unassembled WGS sequence"/>
</dbReference>
<accession>A0AAN9QQ85</accession>
<feature type="compositionally biased region" description="Low complexity" evidence="6">
    <location>
        <begin position="679"/>
        <end position="693"/>
    </location>
</feature>
<dbReference type="AlphaFoldDB" id="A0AAN9QQ85"/>
<feature type="compositionally biased region" description="Low complexity" evidence="6">
    <location>
        <begin position="95"/>
        <end position="105"/>
    </location>
</feature>
<dbReference type="InterPro" id="IPR056065">
    <property type="entry name" value="DUF7648"/>
</dbReference>
<keyword evidence="3" id="KW-0863">Zinc-finger</keyword>
<dbReference type="PROSITE" id="PS01359">
    <property type="entry name" value="ZF_PHD_1"/>
    <property type="match status" value="1"/>
</dbReference>
<proteinExistence type="predicted"/>
<feature type="compositionally biased region" description="Basic and acidic residues" evidence="6">
    <location>
        <begin position="1051"/>
        <end position="1069"/>
    </location>
</feature>
<dbReference type="InterPro" id="IPR013083">
    <property type="entry name" value="Znf_RING/FYVE/PHD"/>
</dbReference>
<feature type="region of interest" description="Disordered" evidence="6">
    <location>
        <begin position="482"/>
        <end position="533"/>
    </location>
</feature>
<sequence length="1139" mass="125658">MKGRSHRPQSSDPPDEWVDGSWTVDCICGVNFDDGEEMVKCDECGVWVHTRCSRYVKGDDIFACDKCKSKHNNTEETEVAQFLVELPTKTISMDNNNNNNNNNNNKSFSSHTRRPFRLWTDIPMEERVHVQGIPGGDPSLFSGPSIFSPQLWKCTGYVPKKFNFQYREFPSWEGAHDRDNNGAGVLFSLSKETATATTVLASPVAALVDMRSSHARDGKTTCFKDIGKFGSEDMPPRVHSGIKKERTLLRPVVVHSSKRRKEDFGSSNSKDRSGKKRVKTSDREVDPKRRTSHSSKTAFTPTSDAKQLDFYEDRGLKVFKSDTRSIKNKNLKDIVVQEHISNDYFAADTIMEEPNNNLTTTEDSSEPLYPDMIRPSLSVGDVLAEEKPSHKAPNLVEMSSKTDDAVTSVLKHNYVGNASVKEEKDGDCLEADNADDTLVVRSTVSSHTDARCGSAPDLTDNQVSQDLDGNVHLGSAKCKVKVKRDDDDDDNFRKPANFRSSPINDLRNNEKPSDHKSDIVKGNDPPVPSLPPCENTMGDVDISSEVVLDDHTNKPNELSGGFSHGKQELEGSEGFLETQKGLSETKDGSDSAKDPSKSEALGCPPKMVACVGKSSPTSSTMNSKSFAHDLKSEDTEIRNSFTKHGVMADCNSHIKNENCPSDAARDENPKKSVRERPKSSSNSNSKGLHSSRSTQNSVPKQVNSDVRDSVHGSSSKSSVHQTASILSSSETNASLHHQKAVQVQNKISSSAPQKVEKLSQTNIQTSSKLNQSHMPSVNPSQTTNSSMLSDEELALLLHQELNSSPRVPRVPRARHAGSLPQLTSASATSMLMKRTTSGGGKDHYLVSRRKYKDASRDGSGSSRELEDEAKRIEKDKGPSSDQKKQDMTYVEDAPAKEEGLVSMTATNSISNNAVSSTSAIANSDPASPPEDQNFSSIRNSPRNISDDDTASAGRPVHRTLPGLINDIMSKGRRMTYEELCNAVLPHWHNLRKHNGERYAYSSHSQAVLDCLRNRHEWARLVDRGPKTNSNRKRRKLDAEESDDNGYGKGRAAKEVEGKNFELQKEEFPKGKRKARKRRRLALQGRAVKDVRRRQKTDSLTDEDAGPFSNSSEESMFSEDEIQVGRICPAGSTSDEAGSA</sequence>
<feature type="domain" description="Zinc finger PHD-type" evidence="7">
    <location>
        <begin position="25"/>
        <end position="68"/>
    </location>
</feature>
<dbReference type="GO" id="GO:0005634">
    <property type="term" value="C:nucleus"/>
    <property type="evidence" value="ECO:0007669"/>
    <property type="project" value="UniProtKB-SubCell"/>
</dbReference>
<keyword evidence="5" id="KW-0539">Nucleus</keyword>
<feature type="compositionally biased region" description="Polar residues" evidence="6">
    <location>
        <begin position="721"/>
        <end position="788"/>
    </location>
</feature>
<evidence type="ECO:0000256" key="6">
    <source>
        <dbReference type="SAM" id="MobiDB-lite"/>
    </source>
</evidence>
<feature type="compositionally biased region" description="Low complexity" evidence="6">
    <location>
        <begin position="711"/>
        <end position="720"/>
    </location>
</feature>
<dbReference type="PANTHER" id="PTHR14571">
    <property type="entry name" value="HISTONE-LYSINE N-METHYLTRANSFERASE SET-26-RELATED"/>
    <property type="match status" value="1"/>
</dbReference>
<feature type="region of interest" description="Disordered" evidence="6">
    <location>
        <begin position="651"/>
        <end position="889"/>
    </location>
</feature>
<keyword evidence="9" id="KW-1185">Reference proteome</keyword>
<feature type="region of interest" description="Disordered" evidence="6">
    <location>
        <begin position="577"/>
        <end position="631"/>
    </location>
</feature>
<dbReference type="SMART" id="SM00249">
    <property type="entry name" value="PHD"/>
    <property type="match status" value="1"/>
</dbReference>
<dbReference type="SUPFAM" id="SSF57903">
    <property type="entry name" value="FYVE/PHD zinc finger"/>
    <property type="match status" value="1"/>
</dbReference>
<evidence type="ECO:0000256" key="1">
    <source>
        <dbReference type="ARBA" id="ARBA00004123"/>
    </source>
</evidence>
<comment type="caution">
    <text evidence="8">The sequence shown here is derived from an EMBL/GenBank/DDBJ whole genome shotgun (WGS) entry which is preliminary data.</text>
</comment>
<feature type="region of interest" description="Disordered" evidence="6">
    <location>
        <begin position="1022"/>
        <end position="1139"/>
    </location>
</feature>
<dbReference type="InterPro" id="IPR001965">
    <property type="entry name" value="Znf_PHD"/>
</dbReference>
<feature type="compositionally biased region" description="Basic and acidic residues" evidence="6">
    <location>
        <begin position="260"/>
        <end position="272"/>
    </location>
</feature>
<reference evidence="8 9" key="1">
    <citation type="submission" date="2024-01" db="EMBL/GenBank/DDBJ databases">
        <title>The genomes of 5 underutilized Papilionoideae crops provide insights into root nodulation and disease resistanc.</title>
        <authorList>
            <person name="Jiang F."/>
        </authorList>
    </citation>
    <scope>NUCLEOTIDE SEQUENCE [LARGE SCALE GENOMIC DNA]</scope>
    <source>
        <strain evidence="8">LVBAO_FW01</strain>
        <tissue evidence="8">Leaves</tissue>
    </source>
</reference>
<dbReference type="InterPro" id="IPR011011">
    <property type="entry name" value="Znf_FYVE_PHD"/>
</dbReference>
<feature type="region of interest" description="Disordered" evidence="6">
    <location>
        <begin position="234"/>
        <end position="302"/>
    </location>
</feature>
<feature type="region of interest" description="Disordered" evidence="6">
    <location>
        <begin position="916"/>
        <end position="957"/>
    </location>
</feature>
<protein>
    <recommendedName>
        <fullName evidence="7">Zinc finger PHD-type domain-containing protein</fullName>
    </recommendedName>
</protein>
<evidence type="ECO:0000256" key="4">
    <source>
        <dbReference type="ARBA" id="ARBA00022833"/>
    </source>
</evidence>
<name>A0AAN9QQ85_CANGL</name>
<feature type="compositionally biased region" description="Basic and acidic residues" evidence="6">
    <location>
        <begin position="507"/>
        <end position="521"/>
    </location>
</feature>
<dbReference type="GO" id="GO:0008270">
    <property type="term" value="F:zinc ion binding"/>
    <property type="evidence" value="ECO:0007669"/>
    <property type="project" value="UniProtKB-KW"/>
</dbReference>
<evidence type="ECO:0000313" key="9">
    <source>
        <dbReference type="Proteomes" id="UP001367508"/>
    </source>
</evidence>
<dbReference type="PANTHER" id="PTHR14571:SF9">
    <property type="entry name" value="HISTONE-LYSINE N-METHYLTRANSFERASE SET-26-RELATED"/>
    <property type="match status" value="1"/>
</dbReference>
<keyword evidence="4" id="KW-0862">Zinc</keyword>
<evidence type="ECO:0000256" key="3">
    <source>
        <dbReference type="ARBA" id="ARBA00022771"/>
    </source>
</evidence>
<evidence type="ECO:0000313" key="8">
    <source>
        <dbReference type="EMBL" id="KAK7344104.1"/>
    </source>
</evidence>
<feature type="compositionally biased region" description="Polar residues" evidence="6">
    <location>
        <begin position="820"/>
        <end position="829"/>
    </location>
</feature>
<dbReference type="Pfam" id="PF24659">
    <property type="entry name" value="DUF7648"/>
    <property type="match status" value="1"/>
</dbReference>
<feature type="compositionally biased region" description="Basic and acidic residues" evidence="6">
    <location>
        <begin position="279"/>
        <end position="289"/>
    </location>
</feature>
<gene>
    <name evidence="8" type="ORF">VNO77_13372</name>
</gene>
<organism evidence="8 9">
    <name type="scientific">Canavalia gladiata</name>
    <name type="common">Sword bean</name>
    <name type="synonym">Dolichos gladiatus</name>
    <dbReference type="NCBI Taxonomy" id="3824"/>
    <lineage>
        <taxon>Eukaryota</taxon>
        <taxon>Viridiplantae</taxon>
        <taxon>Streptophyta</taxon>
        <taxon>Embryophyta</taxon>
        <taxon>Tracheophyta</taxon>
        <taxon>Spermatophyta</taxon>
        <taxon>Magnoliopsida</taxon>
        <taxon>eudicotyledons</taxon>
        <taxon>Gunneridae</taxon>
        <taxon>Pentapetalae</taxon>
        <taxon>rosids</taxon>
        <taxon>fabids</taxon>
        <taxon>Fabales</taxon>
        <taxon>Fabaceae</taxon>
        <taxon>Papilionoideae</taxon>
        <taxon>50 kb inversion clade</taxon>
        <taxon>NPAAA clade</taxon>
        <taxon>indigoferoid/millettioid clade</taxon>
        <taxon>Phaseoleae</taxon>
        <taxon>Canavalia</taxon>
    </lineage>
</organism>
<dbReference type="EMBL" id="JAYMYQ010000003">
    <property type="protein sequence ID" value="KAK7344104.1"/>
    <property type="molecule type" value="Genomic_DNA"/>
</dbReference>
<evidence type="ECO:0000256" key="2">
    <source>
        <dbReference type="ARBA" id="ARBA00022723"/>
    </source>
</evidence>
<feature type="compositionally biased region" description="Polar residues" evidence="6">
    <location>
        <begin position="916"/>
        <end position="943"/>
    </location>
</feature>
<feature type="compositionally biased region" description="Basic and acidic residues" evidence="6">
    <location>
        <begin position="583"/>
        <end position="597"/>
    </location>
</feature>